<organism evidence="3 4">
    <name type="scientific">Papaver nudicaule</name>
    <name type="common">Iceland poppy</name>
    <dbReference type="NCBI Taxonomy" id="74823"/>
    <lineage>
        <taxon>Eukaryota</taxon>
        <taxon>Viridiplantae</taxon>
        <taxon>Streptophyta</taxon>
        <taxon>Embryophyta</taxon>
        <taxon>Tracheophyta</taxon>
        <taxon>Spermatophyta</taxon>
        <taxon>Magnoliopsida</taxon>
        <taxon>Ranunculales</taxon>
        <taxon>Papaveraceae</taxon>
        <taxon>Papaveroideae</taxon>
        <taxon>Papaver</taxon>
    </lineage>
</organism>
<sequence>MDPVQKTFVLAYPCHHIQQSVGAIVTECMDVSENFARKHLINIGWDADADVDAWDDAIPSGKWDYYLTSRPVTAMIVEGKGCFRQVKKLISQNKFPFWIDGNLTVYTSDSSKQAEKDFDLWFCSVDWKEVVKSSERVVCVRPDEVHGPVDQVLDFIKRDPLRDVKKELRENFLLEYMCFFFIKPLAFRKHCVGKVLSAIEANCSSITGLKLVPTTGGDEYGVAVIAFDVESNLIIKHQNPSIMPNDCNGVFEIGSDYIQQNEPGQEVLKEASLFFESGFTVWAYPYSIGLGGCMFEASLVGLASMQ</sequence>
<keyword evidence="4" id="KW-1185">Reference proteome</keyword>
<gene>
    <name evidence="3" type="ORF">MKW94_030507</name>
</gene>
<dbReference type="GO" id="GO:0004550">
    <property type="term" value="F:nucleoside diphosphate kinase activity"/>
    <property type="evidence" value="ECO:0007669"/>
    <property type="project" value="UniProtKB-EC"/>
</dbReference>
<reference evidence="3" key="1">
    <citation type="submission" date="2022-03" db="EMBL/GenBank/DDBJ databases">
        <title>A functionally conserved STORR gene fusion in Papaver species that diverged 16.8 million years ago.</title>
        <authorList>
            <person name="Catania T."/>
        </authorList>
    </citation>
    <scope>NUCLEOTIDE SEQUENCE</scope>
    <source>
        <strain evidence="3">S-191538</strain>
    </source>
</reference>
<dbReference type="EMBL" id="JAJJMA010333943">
    <property type="protein sequence ID" value="MCL7050987.1"/>
    <property type="molecule type" value="Genomic_DNA"/>
</dbReference>
<protein>
    <submittedName>
        <fullName evidence="3">Uncharacterized protein</fullName>
    </submittedName>
</protein>
<comment type="caution">
    <text evidence="3">The sequence shown here is derived from an EMBL/GenBank/DDBJ whole genome shotgun (WGS) entry which is preliminary data.</text>
</comment>
<dbReference type="InterPro" id="IPR036850">
    <property type="entry name" value="NDK-like_dom_sf"/>
</dbReference>
<comment type="catalytic activity">
    <reaction evidence="1">
        <text>a 2'-deoxyribonucleoside 5'-diphosphate + ATP = a 2'-deoxyribonucleoside 5'-triphosphate + ADP</text>
        <dbReference type="Rhea" id="RHEA:44640"/>
        <dbReference type="ChEBI" id="CHEBI:30616"/>
        <dbReference type="ChEBI" id="CHEBI:61560"/>
        <dbReference type="ChEBI" id="CHEBI:73316"/>
        <dbReference type="ChEBI" id="CHEBI:456216"/>
        <dbReference type="EC" id="2.7.4.6"/>
    </reaction>
</comment>
<dbReference type="AlphaFoldDB" id="A0AA41W0U4"/>
<comment type="catalytic activity">
    <reaction evidence="2">
        <text>a ribonucleoside 5'-diphosphate + ATP = a ribonucleoside 5'-triphosphate + ADP</text>
        <dbReference type="Rhea" id="RHEA:18113"/>
        <dbReference type="ChEBI" id="CHEBI:30616"/>
        <dbReference type="ChEBI" id="CHEBI:57930"/>
        <dbReference type="ChEBI" id="CHEBI:61557"/>
        <dbReference type="ChEBI" id="CHEBI:456216"/>
        <dbReference type="EC" id="2.7.4.6"/>
    </reaction>
</comment>
<dbReference type="Proteomes" id="UP001177140">
    <property type="component" value="Unassembled WGS sequence"/>
</dbReference>
<dbReference type="Gene3D" id="3.30.70.141">
    <property type="entry name" value="Nucleoside diphosphate kinase-like domain"/>
    <property type="match status" value="1"/>
</dbReference>
<name>A0AA41W0U4_PAPNU</name>
<evidence type="ECO:0000313" key="3">
    <source>
        <dbReference type="EMBL" id="MCL7050987.1"/>
    </source>
</evidence>
<evidence type="ECO:0000313" key="4">
    <source>
        <dbReference type="Proteomes" id="UP001177140"/>
    </source>
</evidence>
<proteinExistence type="predicted"/>
<accession>A0AA41W0U4</accession>
<dbReference type="SUPFAM" id="SSF54919">
    <property type="entry name" value="Nucleoside diphosphate kinase, NDK"/>
    <property type="match status" value="1"/>
</dbReference>
<evidence type="ECO:0000256" key="2">
    <source>
        <dbReference type="ARBA" id="ARBA00000937"/>
    </source>
</evidence>
<evidence type="ECO:0000256" key="1">
    <source>
        <dbReference type="ARBA" id="ARBA00000082"/>
    </source>
</evidence>